<dbReference type="AlphaFoldDB" id="X0PG61"/>
<dbReference type="InterPro" id="IPR000361">
    <property type="entry name" value="ATAP_core_dom"/>
</dbReference>
<dbReference type="Pfam" id="PF01521">
    <property type="entry name" value="Fe-S_biosyn"/>
    <property type="match status" value="1"/>
</dbReference>
<evidence type="ECO:0000313" key="3">
    <source>
        <dbReference type="Proteomes" id="UP000051236"/>
    </source>
</evidence>
<evidence type="ECO:0000313" key="2">
    <source>
        <dbReference type="EMBL" id="KRM33907.1"/>
    </source>
</evidence>
<dbReference type="InterPro" id="IPR035903">
    <property type="entry name" value="HesB-like_dom_sf"/>
</dbReference>
<evidence type="ECO:0000259" key="1">
    <source>
        <dbReference type="Pfam" id="PF01521"/>
    </source>
</evidence>
<dbReference type="RefSeq" id="WP_035454500.1">
    <property type="nucleotide sequence ID" value="NZ_AZGA01000041.1"/>
</dbReference>
<dbReference type="OrthoDB" id="2361502at2"/>
<comment type="caution">
    <text evidence="2">The sequence shown here is derived from an EMBL/GenBank/DDBJ whole genome shotgun (WGS) entry which is preliminary data.</text>
</comment>
<reference evidence="2 3" key="1">
    <citation type="journal article" date="2015" name="Genome Announc.">
        <title>Expanding the biotechnology potential of lactobacilli through comparative genomics of 213 strains and associated genera.</title>
        <authorList>
            <person name="Sun Z."/>
            <person name="Harris H.M."/>
            <person name="McCann A."/>
            <person name="Guo C."/>
            <person name="Argimon S."/>
            <person name="Zhang W."/>
            <person name="Yang X."/>
            <person name="Jeffery I.B."/>
            <person name="Cooney J.C."/>
            <person name="Kagawa T.F."/>
            <person name="Liu W."/>
            <person name="Song Y."/>
            <person name="Salvetti E."/>
            <person name="Wrobel A."/>
            <person name="Rasinkangas P."/>
            <person name="Parkhill J."/>
            <person name="Rea M.C."/>
            <person name="O'Sullivan O."/>
            <person name="Ritari J."/>
            <person name="Douillard F.P."/>
            <person name="Paul Ross R."/>
            <person name="Yang R."/>
            <person name="Briner A.E."/>
            <person name="Felis G.E."/>
            <person name="de Vos W.M."/>
            <person name="Barrangou R."/>
            <person name="Klaenhammer T.R."/>
            <person name="Caufield P.W."/>
            <person name="Cui Y."/>
            <person name="Zhang H."/>
            <person name="O'Toole P.W."/>
        </authorList>
    </citation>
    <scope>NUCLEOTIDE SEQUENCE [LARGE SCALE GENOMIC DNA]</scope>
    <source>
        <strain evidence="2 3">DSM 18527</strain>
    </source>
</reference>
<dbReference type="Proteomes" id="UP000051236">
    <property type="component" value="Unassembled WGS sequence"/>
</dbReference>
<feature type="domain" description="Core" evidence="1">
    <location>
        <begin position="1"/>
        <end position="113"/>
    </location>
</feature>
<dbReference type="eggNOG" id="COG4918">
    <property type="taxonomic scope" value="Bacteria"/>
</dbReference>
<dbReference type="STRING" id="1423734.FC83_GL002337"/>
<gene>
    <name evidence="2" type="ORF">FC83_GL002337</name>
</gene>
<dbReference type="PATRIC" id="fig|1423734.3.peg.2370"/>
<proteinExistence type="predicted"/>
<sequence>MHVTFDDHTVAKIKENWKDGDRLLLTFEDGVGPYSQHAMIHMQVQFSINIIGPDMSLDTYDDTIDSNLGKVYVKGYSKDSLDENMTVKFKPTYSTMELSGDIGSIDDNVGFIDFTDPESIKENPAR</sequence>
<name>X0PG61_9LACO</name>
<keyword evidence="3" id="KW-1185">Reference proteome</keyword>
<dbReference type="EMBL" id="AZGA01000041">
    <property type="protein sequence ID" value="KRM33907.1"/>
    <property type="molecule type" value="Genomic_DNA"/>
</dbReference>
<accession>X0PG61</accession>
<dbReference type="Gene3D" id="2.60.300.12">
    <property type="entry name" value="HesB-like domain"/>
    <property type="match status" value="1"/>
</dbReference>
<protein>
    <recommendedName>
        <fullName evidence="1">Core domain-containing protein</fullName>
    </recommendedName>
</protein>
<organism evidence="2 3">
    <name type="scientific">Agrilactobacillus composti DSM 18527 = JCM 14202</name>
    <dbReference type="NCBI Taxonomy" id="1423734"/>
    <lineage>
        <taxon>Bacteria</taxon>
        <taxon>Bacillati</taxon>
        <taxon>Bacillota</taxon>
        <taxon>Bacilli</taxon>
        <taxon>Lactobacillales</taxon>
        <taxon>Lactobacillaceae</taxon>
        <taxon>Agrilactobacillus</taxon>
    </lineage>
</organism>
<dbReference type="SUPFAM" id="SSF89360">
    <property type="entry name" value="HesB-like domain"/>
    <property type="match status" value="1"/>
</dbReference>